<accession>B9SKE6</accession>
<name>B9SKE6_RICCO</name>
<dbReference type="Gene3D" id="1.25.40.20">
    <property type="entry name" value="Ankyrin repeat-containing domain"/>
    <property type="match status" value="1"/>
</dbReference>
<dbReference type="Pfam" id="PF12796">
    <property type="entry name" value="Ank_2"/>
    <property type="match status" value="1"/>
</dbReference>
<sequence length="134" mass="14843">MDPRLSDVVLSGNLTAFHSLLAEDPLLLDRISLNSVENLLHISALSGQTEITREIVSRKPAFAWELNQDGYSPLHIASANGHVELVRELIRAVGYNLCILTGKHGRTPLHCAAMKGRVNVLKELFPRTRSPLKK</sequence>
<dbReference type="SMART" id="SM00248">
    <property type="entry name" value="ANK"/>
    <property type="match status" value="3"/>
</dbReference>
<proteinExistence type="predicted"/>
<protein>
    <submittedName>
        <fullName evidence="2">Ankyrin repeat-containing protein, putative</fullName>
    </submittedName>
</protein>
<keyword evidence="1" id="KW-0040">ANK repeat</keyword>
<dbReference type="EMBL" id="EQ974002">
    <property type="protein sequence ID" value="EEF35867.1"/>
    <property type="molecule type" value="Genomic_DNA"/>
</dbReference>
<evidence type="ECO:0000256" key="1">
    <source>
        <dbReference type="PROSITE-ProRule" id="PRU00023"/>
    </source>
</evidence>
<dbReference type="Proteomes" id="UP000008311">
    <property type="component" value="Unassembled WGS sequence"/>
</dbReference>
<dbReference type="PROSITE" id="PS50088">
    <property type="entry name" value="ANK_REPEAT"/>
    <property type="match status" value="2"/>
</dbReference>
<dbReference type="InterPro" id="IPR036770">
    <property type="entry name" value="Ankyrin_rpt-contain_sf"/>
</dbReference>
<dbReference type="STRING" id="3988.B9SKE6"/>
<evidence type="ECO:0000313" key="3">
    <source>
        <dbReference type="Proteomes" id="UP000008311"/>
    </source>
</evidence>
<dbReference type="eggNOG" id="KOG0504">
    <property type="taxonomic scope" value="Eukaryota"/>
</dbReference>
<dbReference type="AlphaFoldDB" id="B9SKE6"/>
<keyword evidence="3" id="KW-1185">Reference proteome</keyword>
<feature type="repeat" description="ANK" evidence="1">
    <location>
        <begin position="104"/>
        <end position="125"/>
    </location>
</feature>
<dbReference type="PANTHER" id="PTHR24128:SF84">
    <property type="entry name" value="ANKYRIN REPEAT-CONTAINING PROTEIN BDA1-LIKE"/>
    <property type="match status" value="1"/>
</dbReference>
<dbReference type="SUPFAM" id="SSF48403">
    <property type="entry name" value="Ankyrin repeat"/>
    <property type="match status" value="1"/>
</dbReference>
<dbReference type="PROSITE" id="PS50297">
    <property type="entry name" value="ANK_REP_REGION"/>
    <property type="match status" value="2"/>
</dbReference>
<dbReference type="InParanoid" id="B9SKE6"/>
<dbReference type="PANTHER" id="PTHR24128">
    <property type="entry name" value="HOMEOBOX PROTEIN WARIAI"/>
    <property type="match status" value="1"/>
</dbReference>
<evidence type="ECO:0000313" key="2">
    <source>
        <dbReference type="EMBL" id="EEF35867.1"/>
    </source>
</evidence>
<reference evidence="3" key="1">
    <citation type="journal article" date="2010" name="Nat. Biotechnol.">
        <title>Draft genome sequence of the oilseed species Ricinus communis.</title>
        <authorList>
            <person name="Chan A.P."/>
            <person name="Crabtree J."/>
            <person name="Zhao Q."/>
            <person name="Lorenzi H."/>
            <person name="Orvis J."/>
            <person name="Puiu D."/>
            <person name="Melake-Berhan A."/>
            <person name="Jones K.M."/>
            <person name="Redman J."/>
            <person name="Chen G."/>
            <person name="Cahoon E.B."/>
            <person name="Gedil M."/>
            <person name="Stanke M."/>
            <person name="Haas B.J."/>
            <person name="Wortman J.R."/>
            <person name="Fraser-Liggett C.M."/>
            <person name="Ravel J."/>
            <person name="Rabinowicz P.D."/>
        </authorList>
    </citation>
    <scope>NUCLEOTIDE SEQUENCE [LARGE SCALE GENOMIC DNA]</scope>
    <source>
        <strain evidence="3">cv. Hale</strain>
    </source>
</reference>
<feature type="repeat" description="ANK" evidence="1">
    <location>
        <begin position="69"/>
        <end position="91"/>
    </location>
</feature>
<dbReference type="InterPro" id="IPR002110">
    <property type="entry name" value="Ankyrin_rpt"/>
</dbReference>
<organism evidence="2 3">
    <name type="scientific">Ricinus communis</name>
    <name type="common">Castor bean</name>
    <dbReference type="NCBI Taxonomy" id="3988"/>
    <lineage>
        <taxon>Eukaryota</taxon>
        <taxon>Viridiplantae</taxon>
        <taxon>Streptophyta</taxon>
        <taxon>Embryophyta</taxon>
        <taxon>Tracheophyta</taxon>
        <taxon>Spermatophyta</taxon>
        <taxon>Magnoliopsida</taxon>
        <taxon>eudicotyledons</taxon>
        <taxon>Gunneridae</taxon>
        <taxon>Pentapetalae</taxon>
        <taxon>rosids</taxon>
        <taxon>fabids</taxon>
        <taxon>Malpighiales</taxon>
        <taxon>Euphorbiaceae</taxon>
        <taxon>Acalyphoideae</taxon>
        <taxon>Acalypheae</taxon>
        <taxon>Ricinus</taxon>
    </lineage>
</organism>
<gene>
    <name evidence="2" type="ORF">RCOM_0658450</name>
</gene>